<dbReference type="RefSeq" id="WP_220162192.1">
    <property type="nucleotide sequence ID" value="NZ_CP080507.1"/>
</dbReference>
<dbReference type="Gene3D" id="3.30.565.10">
    <property type="entry name" value="Histidine kinase-like ATPase, C-terminal domain"/>
    <property type="match status" value="1"/>
</dbReference>
<protein>
    <submittedName>
        <fullName evidence="1">ATP-binding protein</fullName>
    </submittedName>
</protein>
<evidence type="ECO:0000313" key="1">
    <source>
        <dbReference type="EMBL" id="QYM78958.1"/>
    </source>
</evidence>
<dbReference type="AlphaFoldDB" id="A0A8F9TVB4"/>
<keyword evidence="2" id="KW-1185">Reference proteome</keyword>
<dbReference type="SUPFAM" id="SSF55874">
    <property type="entry name" value="ATPase domain of HSP90 chaperone/DNA topoisomerase II/histidine kinase"/>
    <property type="match status" value="1"/>
</dbReference>
<accession>A0A8F9TVB4</accession>
<dbReference type="EMBL" id="CP080507">
    <property type="protein sequence ID" value="QYM78958.1"/>
    <property type="molecule type" value="Genomic_DNA"/>
</dbReference>
<proteinExistence type="predicted"/>
<name>A0A8F9TVB4_9BACT</name>
<dbReference type="KEGG" id="ole:K0B96_16890"/>
<keyword evidence="1" id="KW-0067">ATP-binding</keyword>
<evidence type="ECO:0000313" key="2">
    <source>
        <dbReference type="Proteomes" id="UP000825051"/>
    </source>
</evidence>
<dbReference type="Proteomes" id="UP000825051">
    <property type="component" value="Chromosome"/>
</dbReference>
<gene>
    <name evidence="1" type="ORF">K0B96_16890</name>
</gene>
<keyword evidence="1" id="KW-0547">Nucleotide-binding</keyword>
<organism evidence="1 2">
    <name type="scientific">Horticoccus luteus</name>
    <dbReference type="NCBI Taxonomy" id="2862869"/>
    <lineage>
        <taxon>Bacteria</taxon>
        <taxon>Pseudomonadati</taxon>
        <taxon>Verrucomicrobiota</taxon>
        <taxon>Opitutia</taxon>
        <taxon>Opitutales</taxon>
        <taxon>Opitutaceae</taxon>
        <taxon>Horticoccus</taxon>
    </lineage>
</organism>
<dbReference type="GO" id="GO:0005524">
    <property type="term" value="F:ATP binding"/>
    <property type="evidence" value="ECO:0007669"/>
    <property type="project" value="UniProtKB-KW"/>
</dbReference>
<dbReference type="InterPro" id="IPR036890">
    <property type="entry name" value="HATPase_C_sf"/>
</dbReference>
<sequence length="498" mass="55761">MPEDAFDRTPPHASAIVESLRAFGYDLPTALADLVDNSIAAHARHVWLHFEWAGDASTVSVTDDGDGMSAAELVEAMRLGTRGPLAARAPHDLGRFGLGLKTASLSQCRRLTVRSRRASSPVETRCWDLGVIAATDDWRLLRAADVAAEPRFTRLADQPNGTTVLWQQLDRLTRGQDPQSDRHQQRFLERIDGVRSHLGLVFHRLMTGSSAVRLFVNDRAVEPWDPFLENHPATHRLPVDPLRLGGERVPVRAYVLPHISKLSKIEHEAGAGPRGWLAHQGFYVYRRDRLLVAGDWLGFGWTKDEHLKLARIAIDLPNTLDHEWQINVTKSRATPPAALRDDLKRIAERTRAEAKNVYTHRGARLTAPADSSPTNRLWLHLAKHDRLFYRINDEHPLVRRVLESTSDKPAMRALIALVQESIPLQHIGITAAEEPGSQPEPFEGTPAAQVKEVLDELYRTFRSIGCGHDEAIQRLSSHPPFDQFPELLATITPEHPDA</sequence>
<dbReference type="Pfam" id="PF13589">
    <property type="entry name" value="HATPase_c_3"/>
    <property type="match status" value="1"/>
</dbReference>
<reference evidence="1" key="1">
    <citation type="submission" date="2021-08" db="EMBL/GenBank/DDBJ databases">
        <title>Genome of a novel bacterium of the phylum Verrucomicrobia, Oleiharenicola sp. KSB-15.</title>
        <authorList>
            <person name="Chung J.-H."/>
            <person name="Ahn J.-H."/>
            <person name="Yoon Y."/>
            <person name="Kim D.-Y."/>
            <person name="An S.-H."/>
            <person name="Park I."/>
            <person name="Yeon J."/>
        </authorList>
    </citation>
    <scope>NUCLEOTIDE SEQUENCE</scope>
    <source>
        <strain evidence="1">KSB-15</strain>
    </source>
</reference>